<reference evidence="3" key="1">
    <citation type="submission" date="2020-08" db="EMBL/GenBank/DDBJ databases">
        <title>Multicomponent nature underlies the extraordinary mechanical properties of spider dragline silk.</title>
        <authorList>
            <person name="Kono N."/>
            <person name="Nakamura H."/>
            <person name="Mori M."/>
            <person name="Yoshida Y."/>
            <person name="Ohtoshi R."/>
            <person name="Malay A.D."/>
            <person name="Moran D.A.P."/>
            <person name="Tomita M."/>
            <person name="Numata K."/>
            <person name="Arakawa K."/>
        </authorList>
    </citation>
    <scope>NUCLEOTIDE SEQUENCE</scope>
</reference>
<keyword evidence="4" id="KW-1185">Reference proteome</keyword>
<gene>
    <name evidence="3" type="primary">AVEN_269156_1</name>
    <name evidence="2" type="ORF">TNIN_218881</name>
    <name evidence="3" type="ORF">TNIN_354381</name>
</gene>
<dbReference type="InterPro" id="IPR016181">
    <property type="entry name" value="Acyl_CoA_acyltransferase"/>
</dbReference>
<dbReference type="Pfam" id="PF00583">
    <property type="entry name" value="Acetyltransf_1"/>
    <property type="match status" value="1"/>
</dbReference>
<dbReference type="InterPro" id="IPR041496">
    <property type="entry name" value="YitH/HolE_GNAT"/>
</dbReference>
<dbReference type="AlphaFoldDB" id="A0A8X6YR07"/>
<dbReference type="PROSITE" id="PS51186">
    <property type="entry name" value="GNAT"/>
    <property type="match status" value="1"/>
</dbReference>
<dbReference type="SUPFAM" id="SSF55729">
    <property type="entry name" value="Acyl-CoA N-acyltransferases (Nat)"/>
    <property type="match status" value="1"/>
</dbReference>
<proteinExistence type="predicted"/>
<organism evidence="3 4">
    <name type="scientific">Trichonephila inaurata madagascariensis</name>
    <dbReference type="NCBI Taxonomy" id="2747483"/>
    <lineage>
        <taxon>Eukaryota</taxon>
        <taxon>Metazoa</taxon>
        <taxon>Ecdysozoa</taxon>
        <taxon>Arthropoda</taxon>
        <taxon>Chelicerata</taxon>
        <taxon>Arachnida</taxon>
        <taxon>Araneae</taxon>
        <taxon>Araneomorphae</taxon>
        <taxon>Entelegynae</taxon>
        <taxon>Araneoidea</taxon>
        <taxon>Nephilidae</taxon>
        <taxon>Trichonephila</taxon>
        <taxon>Trichonephila inaurata</taxon>
    </lineage>
</organism>
<dbReference type="PANTHER" id="PTHR47237:SF1">
    <property type="entry name" value="SLL0310 PROTEIN"/>
    <property type="match status" value="1"/>
</dbReference>
<dbReference type="Gene3D" id="3.40.630.30">
    <property type="match status" value="1"/>
</dbReference>
<evidence type="ECO:0000313" key="4">
    <source>
        <dbReference type="Proteomes" id="UP000886998"/>
    </source>
</evidence>
<evidence type="ECO:0000313" key="3">
    <source>
        <dbReference type="EMBL" id="GFY76883.1"/>
    </source>
</evidence>
<protein>
    <submittedName>
        <fullName evidence="3">N-acetyltransferase domain-containing protein</fullName>
    </submittedName>
</protein>
<evidence type="ECO:0000259" key="1">
    <source>
        <dbReference type="PROSITE" id="PS51186"/>
    </source>
</evidence>
<comment type="caution">
    <text evidence="3">The sequence shown here is derived from an EMBL/GenBank/DDBJ whole genome shotgun (WGS) entry which is preliminary data.</text>
</comment>
<dbReference type="CDD" id="cd04301">
    <property type="entry name" value="NAT_SF"/>
    <property type="match status" value="1"/>
</dbReference>
<feature type="domain" description="N-acetyltransferase" evidence="1">
    <location>
        <begin position="53"/>
        <end position="186"/>
    </location>
</feature>
<sequence length="355" mass="39322">MADPSDRPQVEDVIVDARGSDAFETCSESPLRHPEQGQRSGGVTNCFTSRTKFVIRNLRCDDIPELIALPRDEGREMGQEPEILSWLNIDPSGIFVGENEENGEVIGCCCGIALSDTHGYIGMYVVKPKFRGLGLGRVLWNAAINRLGNRNVSLSSASKMLGFYRGKAGFSFTAKWTVDLYVATNPILLSNASSRPLPFTIVVEPEGLLVQHVINYDYSVHKYDRSTIVKETIREAGTLTLMAIEPSIDVNLKVTGYACMKKGLQGHWLIAPVYAEDYSSARSLVHGLMNALSDDQLKEGVVAKLVSSNYEAAKLFHQIGMKKSPYQLQRLFTKEVFEIPENKIFALQSSVFCSE</sequence>
<dbReference type="InterPro" id="IPR052729">
    <property type="entry name" value="Acyl/Acetyltrans_Enzymes"/>
</dbReference>
<dbReference type="PANTHER" id="PTHR47237">
    <property type="entry name" value="SLL0310 PROTEIN"/>
    <property type="match status" value="1"/>
</dbReference>
<dbReference type="Gene3D" id="3.40.630.90">
    <property type="match status" value="1"/>
</dbReference>
<dbReference type="EMBL" id="BMAV01022201">
    <property type="protein sequence ID" value="GFY76883.1"/>
    <property type="molecule type" value="Genomic_DNA"/>
</dbReference>
<dbReference type="Pfam" id="PF18014">
    <property type="entry name" value="Acetyltransf_18"/>
    <property type="match status" value="1"/>
</dbReference>
<dbReference type="EMBL" id="BMAV01002108">
    <property type="protein sequence ID" value="GFY40802.1"/>
    <property type="molecule type" value="Genomic_DNA"/>
</dbReference>
<evidence type="ECO:0000313" key="2">
    <source>
        <dbReference type="EMBL" id="GFY40802.1"/>
    </source>
</evidence>
<dbReference type="OrthoDB" id="6511097at2759"/>
<name>A0A8X6YR07_9ARAC</name>
<dbReference type="GO" id="GO:0016747">
    <property type="term" value="F:acyltransferase activity, transferring groups other than amino-acyl groups"/>
    <property type="evidence" value="ECO:0007669"/>
    <property type="project" value="InterPro"/>
</dbReference>
<dbReference type="Proteomes" id="UP000886998">
    <property type="component" value="Unassembled WGS sequence"/>
</dbReference>
<dbReference type="InterPro" id="IPR000182">
    <property type="entry name" value="GNAT_dom"/>
</dbReference>
<accession>A0A8X6YR07</accession>